<sequence>MVDWQSTEEIIRDGAAFGKFMHVLLGLYIWEWFTSLRFDWDYISGKRKFRWPMIFYFLNRYCLLFALVGIAIALNVTTEINCQGLYTFNQCFGNAAIGLASINLSLRTIAVWDQRWYICVPLTGIILGHWSLLLHGILLKAAWVPPQGCVITSTDNRLLAITFIYSMAFDFTVLSLTAYKLLFPTGGKSRLVSLIFNDGLIYFVIAFLSNLLATIFMLLNLNAVMSIIANVPAAIASTIVACRAVRRLANYTSPGAQMFGGTTGSSGTLAFRKSNQTSVLRPKMQMHHTKSGSEGVHVQMETFESQSPADRAFLEYDAAGKISRGAALDSDPEAQVITDEFKRPPY</sequence>
<feature type="transmembrane region" description="Helical" evidence="1">
    <location>
        <begin position="225"/>
        <end position="245"/>
    </location>
</feature>
<name>A0AAD6UKK4_9AGAR</name>
<keyword evidence="1" id="KW-1133">Transmembrane helix</keyword>
<feature type="transmembrane region" description="Helical" evidence="1">
    <location>
        <begin position="116"/>
        <end position="138"/>
    </location>
</feature>
<accession>A0AAD6UKK4</accession>
<feature type="transmembrane region" description="Helical" evidence="1">
    <location>
        <begin position="86"/>
        <end position="104"/>
    </location>
</feature>
<evidence type="ECO:0008006" key="4">
    <source>
        <dbReference type="Google" id="ProtNLM"/>
    </source>
</evidence>
<dbReference type="AlphaFoldDB" id="A0AAD6UKK4"/>
<feature type="transmembrane region" description="Helical" evidence="1">
    <location>
        <begin position="15"/>
        <end position="33"/>
    </location>
</feature>
<evidence type="ECO:0000256" key="1">
    <source>
        <dbReference type="SAM" id="Phobius"/>
    </source>
</evidence>
<dbReference type="EMBL" id="JARJCN010000006">
    <property type="protein sequence ID" value="KAJ7100004.1"/>
    <property type="molecule type" value="Genomic_DNA"/>
</dbReference>
<evidence type="ECO:0000313" key="2">
    <source>
        <dbReference type="EMBL" id="KAJ7100004.1"/>
    </source>
</evidence>
<feature type="transmembrane region" description="Helical" evidence="1">
    <location>
        <begin position="200"/>
        <end position="219"/>
    </location>
</feature>
<gene>
    <name evidence="2" type="ORF">B0H15DRAFT_771066</name>
</gene>
<keyword evidence="1" id="KW-0812">Transmembrane</keyword>
<evidence type="ECO:0000313" key="3">
    <source>
        <dbReference type="Proteomes" id="UP001222325"/>
    </source>
</evidence>
<proteinExistence type="predicted"/>
<protein>
    <recommendedName>
        <fullName evidence="4">Transmembrane protein</fullName>
    </recommendedName>
</protein>
<feature type="transmembrane region" description="Helical" evidence="1">
    <location>
        <begin position="158"/>
        <end position="179"/>
    </location>
</feature>
<dbReference type="Proteomes" id="UP001222325">
    <property type="component" value="Unassembled WGS sequence"/>
</dbReference>
<feature type="transmembrane region" description="Helical" evidence="1">
    <location>
        <begin position="54"/>
        <end position="74"/>
    </location>
</feature>
<comment type="caution">
    <text evidence="2">The sequence shown here is derived from an EMBL/GenBank/DDBJ whole genome shotgun (WGS) entry which is preliminary data.</text>
</comment>
<reference evidence="2" key="1">
    <citation type="submission" date="2023-03" db="EMBL/GenBank/DDBJ databases">
        <title>Massive genome expansion in bonnet fungi (Mycena s.s.) driven by repeated elements and novel gene families across ecological guilds.</title>
        <authorList>
            <consortium name="Lawrence Berkeley National Laboratory"/>
            <person name="Harder C.B."/>
            <person name="Miyauchi S."/>
            <person name="Viragh M."/>
            <person name="Kuo A."/>
            <person name="Thoen E."/>
            <person name="Andreopoulos B."/>
            <person name="Lu D."/>
            <person name="Skrede I."/>
            <person name="Drula E."/>
            <person name="Henrissat B."/>
            <person name="Morin E."/>
            <person name="Kohler A."/>
            <person name="Barry K."/>
            <person name="LaButti K."/>
            <person name="Morin E."/>
            <person name="Salamov A."/>
            <person name="Lipzen A."/>
            <person name="Mereny Z."/>
            <person name="Hegedus B."/>
            <person name="Baldrian P."/>
            <person name="Stursova M."/>
            <person name="Weitz H."/>
            <person name="Taylor A."/>
            <person name="Grigoriev I.V."/>
            <person name="Nagy L.G."/>
            <person name="Martin F."/>
            <person name="Kauserud H."/>
        </authorList>
    </citation>
    <scope>NUCLEOTIDE SEQUENCE</scope>
    <source>
        <strain evidence="2">CBHHK173m</strain>
    </source>
</reference>
<keyword evidence="1" id="KW-0472">Membrane</keyword>
<keyword evidence="3" id="KW-1185">Reference proteome</keyword>
<organism evidence="2 3">
    <name type="scientific">Mycena belliarum</name>
    <dbReference type="NCBI Taxonomy" id="1033014"/>
    <lineage>
        <taxon>Eukaryota</taxon>
        <taxon>Fungi</taxon>
        <taxon>Dikarya</taxon>
        <taxon>Basidiomycota</taxon>
        <taxon>Agaricomycotina</taxon>
        <taxon>Agaricomycetes</taxon>
        <taxon>Agaricomycetidae</taxon>
        <taxon>Agaricales</taxon>
        <taxon>Marasmiineae</taxon>
        <taxon>Mycenaceae</taxon>
        <taxon>Mycena</taxon>
    </lineage>
</organism>